<dbReference type="Pfam" id="PF02446">
    <property type="entry name" value="Glyco_hydro_77"/>
    <property type="match status" value="1"/>
</dbReference>
<evidence type="ECO:0000313" key="14">
    <source>
        <dbReference type="EMBL" id="KAG8099321.1"/>
    </source>
</evidence>
<evidence type="ECO:0000313" key="15">
    <source>
        <dbReference type="Proteomes" id="UP000729402"/>
    </source>
</evidence>
<dbReference type="PANTHER" id="PTHR32438:SF5">
    <property type="entry name" value="4-ALPHA-GLUCANOTRANSFERASE DPE1, CHLOROPLASTIC_AMYLOPLASTIC"/>
    <property type="match status" value="1"/>
</dbReference>
<comment type="catalytic activity">
    <reaction evidence="1 11">
        <text>Transfers a segment of a (1-&gt;4)-alpha-D-glucan to a new position in an acceptor, which may be glucose or a (1-&gt;4)-alpha-D-glucan.</text>
        <dbReference type="EC" id="2.4.1.25"/>
    </reaction>
</comment>
<evidence type="ECO:0000256" key="9">
    <source>
        <dbReference type="ARBA" id="ARBA00031423"/>
    </source>
</evidence>
<dbReference type="InterPro" id="IPR003385">
    <property type="entry name" value="Glyco_hydro_77"/>
</dbReference>
<keyword evidence="7" id="KW-0934">Plastid</keyword>
<keyword evidence="5 11" id="KW-0328">Glycosyltransferase</keyword>
<dbReference type="NCBIfam" id="TIGR00217">
    <property type="entry name" value="malQ"/>
    <property type="match status" value="1"/>
</dbReference>
<gene>
    <name evidence="14" type="ORF">GUJ93_ZPchr0013g36843</name>
</gene>
<reference evidence="14" key="2">
    <citation type="submission" date="2021-02" db="EMBL/GenBank/DDBJ databases">
        <authorList>
            <person name="Kimball J.A."/>
            <person name="Haas M.W."/>
            <person name="Macchietto M."/>
            <person name="Kono T."/>
            <person name="Duquette J."/>
            <person name="Shao M."/>
        </authorList>
    </citation>
    <scope>NUCLEOTIDE SEQUENCE</scope>
    <source>
        <tissue evidence="14">Fresh leaf tissue</tissue>
    </source>
</reference>
<organism evidence="14 15">
    <name type="scientific">Zizania palustris</name>
    <name type="common">Northern wild rice</name>
    <dbReference type="NCBI Taxonomy" id="103762"/>
    <lineage>
        <taxon>Eukaryota</taxon>
        <taxon>Viridiplantae</taxon>
        <taxon>Streptophyta</taxon>
        <taxon>Embryophyta</taxon>
        <taxon>Tracheophyta</taxon>
        <taxon>Spermatophyta</taxon>
        <taxon>Magnoliopsida</taxon>
        <taxon>Liliopsida</taxon>
        <taxon>Poales</taxon>
        <taxon>Poaceae</taxon>
        <taxon>BOP clade</taxon>
        <taxon>Oryzoideae</taxon>
        <taxon>Oryzeae</taxon>
        <taxon>Zizaniinae</taxon>
        <taxon>Zizania</taxon>
    </lineage>
</organism>
<evidence type="ECO:0000256" key="2">
    <source>
        <dbReference type="ARBA" id="ARBA00004602"/>
    </source>
</evidence>
<dbReference type="GO" id="GO:0005975">
    <property type="term" value="P:carbohydrate metabolic process"/>
    <property type="evidence" value="ECO:0007669"/>
    <property type="project" value="InterPro"/>
</dbReference>
<evidence type="ECO:0000256" key="10">
    <source>
        <dbReference type="ARBA" id="ARBA00031501"/>
    </source>
</evidence>
<dbReference type="EC" id="2.4.1.25" evidence="4 11"/>
<dbReference type="GO" id="GO:0004134">
    <property type="term" value="F:4-alpha-glucanotransferase activity"/>
    <property type="evidence" value="ECO:0007669"/>
    <property type="project" value="UniProtKB-EC"/>
</dbReference>
<evidence type="ECO:0000256" key="13">
    <source>
        <dbReference type="SAM" id="SignalP"/>
    </source>
</evidence>
<evidence type="ECO:0000256" key="6">
    <source>
        <dbReference type="ARBA" id="ARBA00022679"/>
    </source>
</evidence>
<dbReference type="AlphaFoldDB" id="A0A8J5X096"/>
<dbReference type="EMBL" id="JAAALK010000079">
    <property type="protein sequence ID" value="KAG8099321.1"/>
    <property type="molecule type" value="Genomic_DNA"/>
</dbReference>
<feature type="region of interest" description="Disordered" evidence="12">
    <location>
        <begin position="33"/>
        <end position="58"/>
    </location>
</feature>
<comment type="caution">
    <text evidence="14">The sequence shown here is derived from an EMBL/GenBank/DDBJ whole genome shotgun (WGS) entry which is preliminary data.</text>
</comment>
<dbReference type="PANTHER" id="PTHR32438">
    <property type="entry name" value="4-ALPHA-GLUCANOTRANSFERASE DPE1, CHLOROPLASTIC/AMYLOPLASTIC"/>
    <property type="match status" value="1"/>
</dbReference>
<dbReference type="Proteomes" id="UP000729402">
    <property type="component" value="Unassembled WGS sequence"/>
</dbReference>
<sequence length="667" mass="73909">MALTAIFSLFCLAEPTCQIWATHTGGPHSFTAPSTCDDPAPRLARPGSRGRQAGPTCHPPARPYLSSTFLPPLPLDPPAFPAMVVAWTGLLLPLPPPARASPRRRSLPPQAWIPVRFACRAAMAVAPDKVAVVAAAPDRAAVAAVGVGEELPEGYDRMMPAVEDARRRRRAGVLLHPTSLRGPHGIGDLGSEAVAFLRWLRDAGCTLWQVLPLVPPGRKSGEDGSPYSGQDANCGNTLMISLEELVKDGLLMEHELPDPIDVEYVEFDTVANLKEPLIAKAAERLLQSRGELRMQYDCFKKNPNISGWLEDAALFAAIDKNIDTLSWYEWPEPLKNRHLGALEDVYKKEQDFIEIFMAQQFLFQRQWQQIRKHAQKLGISIMGDMPIYVGYHSADVWANRKSFLLDKNGFPTFVSGVPPDAFSETGQLWNSPLYDWKAMEAGGFTWWVKRINRALDLYDEFRIDHFRGLSGFWAVPAESKVALVGSWRAGPRNAFFNALFKAVGRINIIAEDLGVITEDVVELRKSIGAPGMAVLQFAFGGGSDNPHLPHNHEFDQVVYTGTHDNDTVLGWWQSLPAEEKQIVVKYLPEANKADISWALITTALSSVARTSMITMQDILGLDSSARMNTPATQKGNWRWRIPSCVSFDSLSPEAAKLKELLAQYNRL</sequence>
<evidence type="ECO:0000256" key="7">
    <source>
        <dbReference type="ARBA" id="ARBA00023234"/>
    </source>
</evidence>
<dbReference type="OrthoDB" id="6123450at2759"/>
<keyword evidence="13" id="KW-0732">Signal</keyword>
<evidence type="ECO:0000256" key="8">
    <source>
        <dbReference type="ARBA" id="ARBA00023277"/>
    </source>
</evidence>
<dbReference type="GO" id="GO:0009501">
    <property type="term" value="C:amyloplast"/>
    <property type="evidence" value="ECO:0007669"/>
    <property type="project" value="UniProtKB-SubCell"/>
</dbReference>
<dbReference type="NCBIfam" id="NF011080">
    <property type="entry name" value="PRK14508.1-3"/>
    <property type="match status" value="1"/>
</dbReference>
<accession>A0A8J5X096</accession>
<evidence type="ECO:0000256" key="3">
    <source>
        <dbReference type="ARBA" id="ARBA00005684"/>
    </source>
</evidence>
<keyword evidence="7" id="KW-0035">Amyloplast</keyword>
<evidence type="ECO:0000256" key="12">
    <source>
        <dbReference type="SAM" id="MobiDB-lite"/>
    </source>
</evidence>
<evidence type="ECO:0000256" key="1">
    <source>
        <dbReference type="ARBA" id="ARBA00000439"/>
    </source>
</evidence>
<keyword evidence="15" id="KW-1185">Reference proteome</keyword>
<evidence type="ECO:0000256" key="5">
    <source>
        <dbReference type="ARBA" id="ARBA00022676"/>
    </source>
</evidence>
<proteinExistence type="inferred from homology"/>
<feature type="chain" id="PRO_5035245270" description="4-alpha-glucanotransferase" evidence="13">
    <location>
        <begin position="22"/>
        <end position="667"/>
    </location>
</feature>
<keyword evidence="8 11" id="KW-0119">Carbohydrate metabolism</keyword>
<dbReference type="FunFam" id="3.20.20.80:FF:000193">
    <property type="entry name" value="4-alpha-glucanotransferase, chloroplastic/amyloplastic"/>
    <property type="match status" value="1"/>
</dbReference>
<name>A0A8J5X096_ZIZPA</name>
<keyword evidence="6 11" id="KW-0808">Transferase</keyword>
<reference evidence="14" key="1">
    <citation type="journal article" date="2021" name="bioRxiv">
        <title>Whole Genome Assembly and Annotation of Northern Wild Rice, Zizania palustris L., Supports a Whole Genome Duplication in the Zizania Genus.</title>
        <authorList>
            <person name="Haas M."/>
            <person name="Kono T."/>
            <person name="Macchietto M."/>
            <person name="Millas R."/>
            <person name="McGilp L."/>
            <person name="Shao M."/>
            <person name="Duquette J."/>
            <person name="Hirsch C.N."/>
            <person name="Kimball J."/>
        </authorList>
    </citation>
    <scope>NUCLEOTIDE SEQUENCE</scope>
    <source>
        <tissue evidence="14">Fresh leaf tissue</tissue>
    </source>
</reference>
<comment type="similarity">
    <text evidence="3 11">Belongs to the disproportionating enzyme family.</text>
</comment>
<protein>
    <recommendedName>
        <fullName evidence="4 11">4-alpha-glucanotransferase</fullName>
        <ecNumber evidence="4 11">2.4.1.25</ecNumber>
    </recommendedName>
    <alternativeName>
        <fullName evidence="9 11">Amylomaltase</fullName>
    </alternativeName>
    <alternativeName>
        <fullName evidence="10 11">Disproportionating enzyme</fullName>
    </alternativeName>
</protein>
<feature type="signal peptide" evidence="13">
    <location>
        <begin position="1"/>
        <end position="21"/>
    </location>
</feature>
<evidence type="ECO:0000256" key="4">
    <source>
        <dbReference type="ARBA" id="ARBA00012560"/>
    </source>
</evidence>
<evidence type="ECO:0000256" key="11">
    <source>
        <dbReference type="RuleBase" id="RU361207"/>
    </source>
</evidence>
<comment type="subcellular location">
    <subcellularLocation>
        <location evidence="2">Plastid</location>
        <location evidence="2">Amyloplast</location>
    </subcellularLocation>
</comment>